<sequence length="285" mass="30141">MARTTRPATLDAMETETPGRSGVLGVLRSGIDRMAGSTLLAAAIEGDQVGRAWRWMVLAAIFASGAWAWASGLLPDILALQEDILYLLNQHIGMVVISGGLAIAIGIPLGIWLSRPYMRRYAESLMQILNIGTTIPTLAILALSMSVLGIGTTPAIFGLFVATLLPIVRNAYAGCQSVPPHLIESATGMGMTPLQILRRVEVPNALFVIFAGVRTALAINVGTVPLAFLIGGGGLGELIFQGIALNDFGMMLAGAIPTALLAILVDFLLAQCQYWLIPRGVNPLR</sequence>
<dbReference type="PANTHER" id="PTHR30177">
    <property type="entry name" value="GLYCINE BETAINE/L-PROLINE TRANSPORT SYSTEM PERMEASE PROTEIN PROW"/>
    <property type="match status" value="1"/>
</dbReference>
<dbReference type="Pfam" id="PF00528">
    <property type="entry name" value="BPD_transp_1"/>
    <property type="match status" value="1"/>
</dbReference>
<dbReference type="GO" id="GO:0031460">
    <property type="term" value="P:glycine betaine transport"/>
    <property type="evidence" value="ECO:0007669"/>
    <property type="project" value="UniProtKB-ARBA"/>
</dbReference>
<feature type="transmembrane region" description="Helical" evidence="6">
    <location>
        <begin position="52"/>
        <end position="70"/>
    </location>
</feature>
<comment type="subcellular location">
    <subcellularLocation>
        <location evidence="1 6">Cell membrane</location>
        <topology evidence="1 6">Multi-pass membrane protein</topology>
    </subcellularLocation>
</comment>
<dbReference type="GO" id="GO:0055085">
    <property type="term" value="P:transmembrane transport"/>
    <property type="evidence" value="ECO:0007669"/>
    <property type="project" value="InterPro"/>
</dbReference>
<feature type="transmembrane region" description="Helical" evidence="6">
    <location>
        <begin position="90"/>
        <end position="113"/>
    </location>
</feature>
<dbReference type="InterPro" id="IPR000515">
    <property type="entry name" value="MetI-like"/>
</dbReference>
<name>A0A0M6YKZ3_9RHOB</name>
<dbReference type="InterPro" id="IPR051204">
    <property type="entry name" value="ABC_transp_perm/SBD"/>
</dbReference>
<dbReference type="FunFam" id="1.10.3720.10:FF:000001">
    <property type="entry name" value="Glycine betaine ABC transporter, permease"/>
    <property type="match status" value="1"/>
</dbReference>
<dbReference type="EMBL" id="CXSU01000012">
    <property type="protein sequence ID" value="CTQ50499.1"/>
    <property type="molecule type" value="Genomic_DNA"/>
</dbReference>
<dbReference type="Gene3D" id="1.10.3720.10">
    <property type="entry name" value="MetI-like"/>
    <property type="match status" value="1"/>
</dbReference>
<dbReference type="RefSeq" id="WP_245624185.1">
    <property type="nucleotide sequence ID" value="NZ_CXSU01000012.1"/>
</dbReference>
<reference evidence="8 9" key="1">
    <citation type="submission" date="2015-07" db="EMBL/GenBank/DDBJ databases">
        <authorList>
            <person name="Noorani M."/>
        </authorList>
    </citation>
    <scope>NUCLEOTIDE SEQUENCE [LARGE SCALE GENOMIC DNA]</scope>
    <source>
        <strain evidence="8 9">CECT 7802</strain>
    </source>
</reference>
<protein>
    <submittedName>
        <fullName evidence="8">Glycine betaine/carnitine/choline transport system permease protein OpuCB</fullName>
    </submittedName>
</protein>
<evidence type="ECO:0000256" key="2">
    <source>
        <dbReference type="ARBA" id="ARBA00022448"/>
    </source>
</evidence>
<dbReference type="PROSITE" id="PS50928">
    <property type="entry name" value="ABC_TM1"/>
    <property type="match status" value="1"/>
</dbReference>
<evidence type="ECO:0000256" key="4">
    <source>
        <dbReference type="ARBA" id="ARBA00022989"/>
    </source>
</evidence>
<dbReference type="CDD" id="cd06261">
    <property type="entry name" value="TM_PBP2"/>
    <property type="match status" value="1"/>
</dbReference>
<comment type="similarity">
    <text evidence="6">Belongs to the binding-protein-dependent transport system permease family.</text>
</comment>
<keyword evidence="2 6" id="KW-0813">Transport</keyword>
<keyword evidence="5 6" id="KW-0472">Membrane</keyword>
<dbReference type="GO" id="GO:0005886">
    <property type="term" value="C:plasma membrane"/>
    <property type="evidence" value="ECO:0007669"/>
    <property type="project" value="UniProtKB-SubCell"/>
</dbReference>
<dbReference type="Proteomes" id="UP000049222">
    <property type="component" value="Unassembled WGS sequence"/>
</dbReference>
<evidence type="ECO:0000256" key="1">
    <source>
        <dbReference type="ARBA" id="ARBA00004651"/>
    </source>
</evidence>
<evidence type="ECO:0000256" key="3">
    <source>
        <dbReference type="ARBA" id="ARBA00022692"/>
    </source>
</evidence>
<evidence type="ECO:0000259" key="7">
    <source>
        <dbReference type="PROSITE" id="PS50928"/>
    </source>
</evidence>
<feature type="transmembrane region" description="Helical" evidence="6">
    <location>
        <begin position="154"/>
        <end position="172"/>
    </location>
</feature>
<accession>A0A0M6YKZ3</accession>
<evidence type="ECO:0000313" key="9">
    <source>
        <dbReference type="Proteomes" id="UP000049222"/>
    </source>
</evidence>
<evidence type="ECO:0000256" key="6">
    <source>
        <dbReference type="RuleBase" id="RU363032"/>
    </source>
</evidence>
<evidence type="ECO:0000256" key="5">
    <source>
        <dbReference type="ARBA" id="ARBA00023136"/>
    </source>
</evidence>
<keyword evidence="9" id="KW-1185">Reference proteome</keyword>
<gene>
    <name evidence="8" type="primary">opuCB_2</name>
    <name evidence="8" type="ORF">JDO7802_02523</name>
</gene>
<feature type="transmembrane region" description="Helical" evidence="6">
    <location>
        <begin position="125"/>
        <end position="148"/>
    </location>
</feature>
<dbReference type="STRING" id="420998.JDO7802_02523"/>
<keyword evidence="4 6" id="KW-1133">Transmembrane helix</keyword>
<dbReference type="PANTHER" id="PTHR30177:SF4">
    <property type="entry name" value="OSMOPROTECTANT IMPORT PERMEASE PROTEIN OSMW"/>
    <property type="match status" value="1"/>
</dbReference>
<organism evidence="8 9">
    <name type="scientific">Jannaschia donghaensis</name>
    <dbReference type="NCBI Taxonomy" id="420998"/>
    <lineage>
        <taxon>Bacteria</taxon>
        <taxon>Pseudomonadati</taxon>
        <taxon>Pseudomonadota</taxon>
        <taxon>Alphaproteobacteria</taxon>
        <taxon>Rhodobacterales</taxon>
        <taxon>Roseobacteraceae</taxon>
        <taxon>Jannaschia</taxon>
    </lineage>
</organism>
<feature type="transmembrane region" description="Helical" evidence="6">
    <location>
        <begin position="248"/>
        <end position="269"/>
    </location>
</feature>
<keyword evidence="3 6" id="KW-0812">Transmembrane</keyword>
<proteinExistence type="inferred from homology"/>
<dbReference type="InterPro" id="IPR035906">
    <property type="entry name" value="MetI-like_sf"/>
</dbReference>
<dbReference type="SUPFAM" id="SSF161098">
    <property type="entry name" value="MetI-like"/>
    <property type="match status" value="1"/>
</dbReference>
<feature type="transmembrane region" description="Helical" evidence="6">
    <location>
        <begin position="205"/>
        <end position="228"/>
    </location>
</feature>
<feature type="domain" description="ABC transmembrane type-1" evidence="7">
    <location>
        <begin position="88"/>
        <end position="269"/>
    </location>
</feature>
<dbReference type="AlphaFoldDB" id="A0A0M6YKZ3"/>
<evidence type="ECO:0000313" key="8">
    <source>
        <dbReference type="EMBL" id="CTQ50499.1"/>
    </source>
</evidence>